<dbReference type="Pfam" id="PF04519">
    <property type="entry name" value="Bactofilin"/>
    <property type="match status" value="1"/>
</dbReference>
<evidence type="ECO:0000256" key="1">
    <source>
        <dbReference type="ARBA" id="ARBA00044755"/>
    </source>
</evidence>
<dbReference type="EMBL" id="RCHT01000030">
    <property type="protein sequence ID" value="RLL08692.1"/>
    <property type="molecule type" value="Genomic_DNA"/>
</dbReference>
<protein>
    <submittedName>
        <fullName evidence="3">Polymer-forming cytoskeletal protein</fullName>
    </submittedName>
</protein>
<proteinExistence type="inferred from homology"/>
<feature type="compositionally biased region" description="Low complexity" evidence="2">
    <location>
        <begin position="49"/>
        <end position="85"/>
    </location>
</feature>
<reference evidence="3 4" key="1">
    <citation type="submission" date="2018-10" db="EMBL/GenBank/DDBJ databases">
        <title>Anaerotruncus faecis sp. nov., isolated from human feces.</title>
        <authorList>
            <person name="Wang Y.-J."/>
        </authorList>
    </citation>
    <scope>NUCLEOTIDE SEQUENCE [LARGE SCALE GENOMIC DNA]</scope>
    <source>
        <strain evidence="3 4">22A2-44</strain>
    </source>
</reference>
<comment type="caution">
    <text evidence="3">The sequence shown here is derived from an EMBL/GenBank/DDBJ whole genome shotgun (WGS) entry which is preliminary data.</text>
</comment>
<dbReference type="PANTHER" id="PTHR35024">
    <property type="entry name" value="HYPOTHETICAL CYTOSOLIC PROTEIN"/>
    <property type="match status" value="1"/>
</dbReference>
<feature type="region of interest" description="Disordered" evidence="2">
    <location>
        <begin position="44"/>
        <end position="85"/>
    </location>
</feature>
<gene>
    <name evidence="3" type="ORF">D4A47_11765</name>
</gene>
<organism evidence="3 4">
    <name type="scientific">Anaerotruncus massiliensis</name>
    <name type="common">ex Liu et al. 2021</name>
    <dbReference type="NCBI Taxonomy" id="2321404"/>
    <lineage>
        <taxon>Bacteria</taxon>
        <taxon>Bacillati</taxon>
        <taxon>Bacillota</taxon>
        <taxon>Clostridia</taxon>
        <taxon>Eubacteriales</taxon>
        <taxon>Oscillospiraceae</taxon>
        <taxon>Anaerotruncus</taxon>
    </lineage>
</organism>
<name>A0A498CSW2_9FIRM</name>
<accession>A0A498CSW2</accession>
<evidence type="ECO:0000313" key="3">
    <source>
        <dbReference type="EMBL" id="RLL08692.1"/>
    </source>
</evidence>
<evidence type="ECO:0000313" key="4">
    <source>
        <dbReference type="Proteomes" id="UP000276301"/>
    </source>
</evidence>
<sequence length="217" mass="22409">MVNMSVKRMLATLKSLFGIGLIAPVALSAFGGFSMLAVNEGGKKDRRQAPAVEEPAAEEPAASPAPAAKGMQKTTVSAGTSITGTISSDGHVEMLGEMKGDIDAKGNVRICGQVTGNVQGNNIEMVACRVQGNVTASAILTMDGESVLVGDIGAARATINGRVKGNVTTREAAVFNQNAMLLGDVTSELVTIDQGAVIHGALKVLRDKEIEKAFENL</sequence>
<dbReference type="InterPro" id="IPR007607">
    <property type="entry name" value="BacA/B"/>
</dbReference>
<comment type="similarity">
    <text evidence="1">Belongs to the bactofilin family.</text>
</comment>
<dbReference type="PANTHER" id="PTHR35024:SF4">
    <property type="entry name" value="POLYMER-FORMING CYTOSKELETAL PROTEIN"/>
    <property type="match status" value="1"/>
</dbReference>
<keyword evidence="4" id="KW-1185">Reference proteome</keyword>
<dbReference type="Proteomes" id="UP000276301">
    <property type="component" value="Unassembled WGS sequence"/>
</dbReference>
<dbReference type="AlphaFoldDB" id="A0A498CSW2"/>
<evidence type="ECO:0000256" key="2">
    <source>
        <dbReference type="SAM" id="MobiDB-lite"/>
    </source>
</evidence>